<protein>
    <recommendedName>
        <fullName evidence="4">GS catalytic domain-containing protein</fullName>
    </recommendedName>
</protein>
<keyword evidence="6" id="KW-1185">Reference proteome</keyword>
<comment type="similarity">
    <text evidence="1">Belongs to the PPR family. P subfamily.</text>
</comment>
<accession>A0ABQ8C2V6</accession>
<dbReference type="NCBIfam" id="TIGR00756">
    <property type="entry name" value="PPR"/>
    <property type="match status" value="1"/>
</dbReference>
<dbReference type="PROSITE" id="PS51375">
    <property type="entry name" value="PPR"/>
    <property type="match status" value="2"/>
</dbReference>
<evidence type="ECO:0000313" key="5">
    <source>
        <dbReference type="EMBL" id="KAH0911353.1"/>
    </source>
</evidence>
<dbReference type="EMBL" id="JAGKQM010000009">
    <property type="protein sequence ID" value="KAH0911353.1"/>
    <property type="molecule type" value="Genomic_DNA"/>
</dbReference>
<name>A0ABQ8C2V6_BRANA</name>
<dbReference type="SMART" id="SM01230">
    <property type="entry name" value="Gln-synt_C"/>
    <property type="match status" value="1"/>
</dbReference>
<dbReference type="Gene3D" id="3.30.590.10">
    <property type="entry name" value="Glutamine synthetase/guanido kinase, catalytic domain"/>
    <property type="match status" value="2"/>
</dbReference>
<evidence type="ECO:0000256" key="3">
    <source>
        <dbReference type="PROSITE-ProRule" id="PRU00708"/>
    </source>
</evidence>
<dbReference type="PANTHER" id="PTHR45717">
    <property type="entry name" value="OS12G0527900 PROTEIN"/>
    <property type="match status" value="1"/>
</dbReference>
<comment type="caution">
    <text evidence="5">The sequence shown here is derived from an EMBL/GenBank/DDBJ whole genome shotgun (WGS) entry which is preliminary data.</text>
</comment>
<feature type="repeat" description="PPR" evidence="3">
    <location>
        <begin position="102"/>
        <end position="136"/>
    </location>
</feature>
<gene>
    <name evidence="5" type="ORF">HID58_034674</name>
</gene>
<sequence>MQKIIPVLQQWRQQGNQIDPSHVRVIIKKLRESDQALQVSEWMLDNVVGLEEAEKCFESIPHSARDGSFYTSLLTLYKRSDKTLCKAEATFKKMRELGLLTSPSPYNAMMSLYGALNNRDKADELFREMQGNNVAPDSVTLDHVSKLYAAVPGVTPMEKTLTAWEENSSQEEAIKLLTLTEKLLVDPKSFKQAYELLTKLYGEAEKKEEVLRIWNLCNENTEPYCDNNDYLTVVRSLLKLDAITEAEEIYKVWEYLPLEFDIRIPTALASGYRERGMVDEAEKLMKSLIKNIRMKRPINPLLDQWGSRMRVSELKCLIKNLHDSNQFSKALQVSEWMDEKRACNIYAEDYAVRLHMVDVVLGLEEAEKFFKNIPENMKDYTVYATLLSSYTKSDKHLGKAKATFEKMRELGLLMKPSPFNSMFSFHSQRNMVEEFLREMEENNVAPDSLMVNKVLRIYAADSNVEAMETFMKKWSGEEGIKLERETMAAVAKAYSKAGSIEQAIEMYGGLEGSKKEVYRLWNECKKKEKEKLEDGWLSLGNECMTNEKLEDYWYKTVIASLLKLDDVEGAEKVYGEWKPVGPNLDLRIPGLLISRVRPIRIPPTAFFYYVSPDLYFIMNSGNNILVMCDAYTSAGNPIPTNKKHNVAKIFSNSKVASEEPWYGIEEEYTLMQKGVNWPIGVWHRDHTTVVWELTKQLVVTSWMHTRRPVFTQVLASLVSMEKSCLDSGSSKSVQLRVLVLVIKSGSLDTFSRYTSTQNQSRTKSMRNNGGLAVIKNAIEKLQVKHKENIAAYGEVYGESVHERITEISGVNFSFDPKPVPVSVSLPHSLNTFFITKSMRNNGGLAVIKNAIEKLQVKHKENIAAYGEGSERRLTGKHETAYINTFSWGVANRGASVRVGRDTEKEGKCYFEDRRPASNMDPYVVTSMI</sequence>
<evidence type="ECO:0000256" key="1">
    <source>
        <dbReference type="ARBA" id="ARBA00007626"/>
    </source>
</evidence>
<dbReference type="PANTHER" id="PTHR45717:SF18">
    <property type="entry name" value="PENTACOTRIPEPTIDE-REPEAT REGION OF PRORP DOMAIN-CONTAINING PROTEIN"/>
    <property type="match status" value="1"/>
</dbReference>
<feature type="repeat" description="PPR" evidence="3">
    <location>
        <begin position="379"/>
        <end position="414"/>
    </location>
</feature>
<dbReference type="Proteomes" id="UP000824890">
    <property type="component" value="Unassembled WGS sequence"/>
</dbReference>
<dbReference type="SUPFAM" id="SSF55931">
    <property type="entry name" value="Glutamine synthetase/guanido kinase"/>
    <property type="match status" value="1"/>
</dbReference>
<evidence type="ECO:0000313" key="6">
    <source>
        <dbReference type="Proteomes" id="UP000824890"/>
    </source>
</evidence>
<keyword evidence="2" id="KW-0677">Repeat</keyword>
<dbReference type="InterPro" id="IPR008146">
    <property type="entry name" value="Gln_synth_cat_dom"/>
</dbReference>
<dbReference type="Gene3D" id="1.25.40.10">
    <property type="entry name" value="Tetratricopeptide repeat domain"/>
    <property type="match status" value="3"/>
</dbReference>
<dbReference type="InterPro" id="IPR011990">
    <property type="entry name" value="TPR-like_helical_dom_sf"/>
</dbReference>
<dbReference type="InterPro" id="IPR014746">
    <property type="entry name" value="Gln_synth/guanido_kin_cat_dom"/>
</dbReference>
<proteinExistence type="inferred from homology"/>
<dbReference type="Pfam" id="PF01535">
    <property type="entry name" value="PPR"/>
    <property type="match status" value="2"/>
</dbReference>
<evidence type="ECO:0000256" key="2">
    <source>
        <dbReference type="ARBA" id="ARBA00022737"/>
    </source>
</evidence>
<feature type="domain" description="GS catalytic" evidence="4">
    <location>
        <begin position="639"/>
        <end position="928"/>
    </location>
</feature>
<dbReference type="InterPro" id="IPR002885">
    <property type="entry name" value="PPR_rpt"/>
</dbReference>
<organism evidence="5 6">
    <name type="scientific">Brassica napus</name>
    <name type="common">Rape</name>
    <dbReference type="NCBI Taxonomy" id="3708"/>
    <lineage>
        <taxon>Eukaryota</taxon>
        <taxon>Viridiplantae</taxon>
        <taxon>Streptophyta</taxon>
        <taxon>Embryophyta</taxon>
        <taxon>Tracheophyta</taxon>
        <taxon>Spermatophyta</taxon>
        <taxon>Magnoliopsida</taxon>
        <taxon>eudicotyledons</taxon>
        <taxon>Gunneridae</taxon>
        <taxon>Pentapetalae</taxon>
        <taxon>rosids</taxon>
        <taxon>malvids</taxon>
        <taxon>Brassicales</taxon>
        <taxon>Brassicaceae</taxon>
        <taxon>Brassiceae</taxon>
        <taxon>Brassica</taxon>
    </lineage>
</organism>
<evidence type="ECO:0000259" key="4">
    <source>
        <dbReference type="SMART" id="SM01230"/>
    </source>
</evidence>
<reference evidence="5 6" key="1">
    <citation type="submission" date="2021-05" db="EMBL/GenBank/DDBJ databases">
        <title>Genome Assembly of Synthetic Allotetraploid Brassica napus Reveals Homoeologous Exchanges between Subgenomes.</title>
        <authorList>
            <person name="Davis J.T."/>
        </authorList>
    </citation>
    <scope>NUCLEOTIDE SEQUENCE [LARGE SCALE GENOMIC DNA]</scope>
    <source>
        <strain evidence="6">cv. Da-Ae</strain>
        <tissue evidence="5">Seedling</tissue>
    </source>
</reference>